<evidence type="ECO:0000259" key="2">
    <source>
        <dbReference type="Pfam" id="PF01569"/>
    </source>
</evidence>
<keyword evidence="1" id="KW-0472">Membrane</keyword>
<feature type="domain" description="Phosphatidic acid phosphatase type 2/haloperoxidase" evidence="2">
    <location>
        <begin position="96"/>
        <end position="222"/>
    </location>
</feature>
<feature type="transmembrane region" description="Helical" evidence="1">
    <location>
        <begin position="206"/>
        <end position="227"/>
    </location>
</feature>
<accession>A0ABV3NQ05</accession>
<keyword evidence="1" id="KW-1133">Transmembrane helix</keyword>
<feature type="transmembrane region" description="Helical" evidence="1">
    <location>
        <begin position="70"/>
        <end position="88"/>
    </location>
</feature>
<feature type="transmembrane region" description="Helical" evidence="1">
    <location>
        <begin position="15"/>
        <end position="33"/>
    </location>
</feature>
<dbReference type="RefSeq" id="WP_367593947.1">
    <property type="nucleotide sequence ID" value="NZ_JBFMVT010000002.1"/>
</dbReference>
<dbReference type="Proteomes" id="UP001555342">
    <property type="component" value="Unassembled WGS sequence"/>
</dbReference>
<comment type="caution">
    <text evidence="3">The sequence shown here is derived from an EMBL/GenBank/DDBJ whole genome shotgun (WGS) entry which is preliminary data.</text>
</comment>
<protein>
    <submittedName>
        <fullName evidence="3">Phosphatase PAP2 family protein</fullName>
    </submittedName>
</protein>
<organism evidence="3 4">
    <name type="scientific">Buttiauxella gaviniae</name>
    <dbReference type="NCBI Taxonomy" id="82990"/>
    <lineage>
        <taxon>Bacteria</taxon>
        <taxon>Pseudomonadati</taxon>
        <taxon>Pseudomonadota</taxon>
        <taxon>Gammaproteobacteria</taxon>
        <taxon>Enterobacterales</taxon>
        <taxon>Enterobacteriaceae</taxon>
        <taxon>Buttiauxella</taxon>
    </lineage>
</organism>
<name>A0ABV3NQ05_9ENTR</name>
<evidence type="ECO:0000256" key="1">
    <source>
        <dbReference type="SAM" id="Phobius"/>
    </source>
</evidence>
<dbReference type="EMBL" id="JBFMVT010000002">
    <property type="protein sequence ID" value="MEW7311611.1"/>
    <property type="molecule type" value="Genomic_DNA"/>
</dbReference>
<evidence type="ECO:0000313" key="3">
    <source>
        <dbReference type="EMBL" id="MEW7311611.1"/>
    </source>
</evidence>
<feature type="transmembrane region" description="Helical" evidence="1">
    <location>
        <begin position="95"/>
        <end position="114"/>
    </location>
</feature>
<keyword evidence="4" id="KW-1185">Reference proteome</keyword>
<proteinExistence type="predicted"/>
<dbReference type="CDD" id="cd03396">
    <property type="entry name" value="PAP2_like_6"/>
    <property type="match status" value="1"/>
</dbReference>
<feature type="transmembrane region" description="Helical" evidence="1">
    <location>
        <begin position="174"/>
        <end position="194"/>
    </location>
</feature>
<dbReference type="Pfam" id="PF01569">
    <property type="entry name" value="PAP2"/>
    <property type="match status" value="1"/>
</dbReference>
<dbReference type="InterPro" id="IPR036938">
    <property type="entry name" value="PAP2/HPO_sf"/>
</dbReference>
<dbReference type="InterPro" id="IPR000326">
    <property type="entry name" value="PAP2/HPO"/>
</dbReference>
<evidence type="ECO:0000313" key="4">
    <source>
        <dbReference type="Proteomes" id="UP001555342"/>
    </source>
</evidence>
<dbReference type="SUPFAM" id="SSF48317">
    <property type="entry name" value="Acid phosphatase/Vanadium-dependent haloperoxidase"/>
    <property type="match status" value="1"/>
</dbReference>
<dbReference type="Gene3D" id="1.20.144.10">
    <property type="entry name" value="Phosphatidic acid phosphatase type 2/haloperoxidase"/>
    <property type="match status" value="1"/>
</dbReference>
<feature type="transmembrane region" description="Helical" evidence="1">
    <location>
        <begin position="149"/>
        <end position="167"/>
    </location>
</feature>
<reference evidence="3 4" key="1">
    <citation type="submission" date="2024-07" db="EMBL/GenBank/DDBJ databases">
        <authorList>
            <person name="Wang L."/>
        </authorList>
    </citation>
    <scope>NUCLEOTIDE SEQUENCE [LARGE SCALE GENOMIC DNA]</scope>
    <source>
        <strain evidence="3 4">WL359</strain>
    </source>
</reference>
<keyword evidence="1" id="KW-0812">Transmembrane</keyword>
<sequence>MTNKTNLLYRLPLRFYLYQFLSLFLLALVFTWLSRDEGLDHLLTGYWFDAATHSFPLQKDRLLDLINHRLIKQIVIAAGVICLLYGIIRRQPRPVLVAVLFGLGALTVGILKATSHHSCPWDLVEYGGKAISYPLFSTVPDGSGPGRCFPGGHSSSGFGVMALFFLFYRERPRLAWGSLVFGIVLGLVMGYGQVMRGAHFFSHNLWAGWWVWLTQVVVYGIVSTGLVKEPKSL</sequence>
<gene>
    <name evidence="3" type="ORF">AB1E22_02560</name>
</gene>